<reference evidence="2 3" key="1">
    <citation type="submission" date="2021-06" db="EMBL/GenBank/DDBJ databases">
        <title>Caerostris extrusa draft genome.</title>
        <authorList>
            <person name="Kono N."/>
            <person name="Arakawa K."/>
        </authorList>
    </citation>
    <scope>NUCLEOTIDE SEQUENCE [LARGE SCALE GENOMIC DNA]</scope>
</reference>
<sequence>MKEDQGPKSTSPPHTAVHSSFIPHPTWSLDEPKRNMEPQFIPFPSQGVDRRLGDVGSQMVPWCRAAKFAAVCLCCRWGFDRSYLHFVYGPCGFGLLLNPTNTKCVTHQVAQDIRLCSLLPVVLISNPHLNTSLSGMPLTTKRYFRVVFDTHK</sequence>
<gene>
    <name evidence="2" type="ORF">CEXT_482851</name>
</gene>
<feature type="region of interest" description="Disordered" evidence="1">
    <location>
        <begin position="1"/>
        <end position="23"/>
    </location>
</feature>
<keyword evidence="3" id="KW-1185">Reference proteome</keyword>
<proteinExistence type="predicted"/>
<name>A0AAV4RZN5_CAEEX</name>
<dbReference type="EMBL" id="BPLR01008564">
    <property type="protein sequence ID" value="GIY25617.1"/>
    <property type="molecule type" value="Genomic_DNA"/>
</dbReference>
<protein>
    <submittedName>
        <fullName evidence="2">Uncharacterized protein</fullName>
    </submittedName>
</protein>
<accession>A0AAV4RZN5</accession>
<dbReference type="AlphaFoldDB" id="A0AAV4RZN5"/>
<dbReference type="Proteomes" id="UP001054945">
    <property type="component" value="Unassembled WGS sequence"/>
</dbReference>
<evidence type="ECO:0000313" key="3">
    <source>
        <dbReference type="Proteomes" id="UP001054945"/>
    </source>
</evidence>
<comment type="caution">
    <text evidence="2">The sequence shown here is derived from an EMBL/GenBank/DDBJ whole genome shotgun (WGS) entry which is preliminary data.</text>
</comment>
<organism evidence="2 3">
    <name type="scientific">Caerostris extrusa</name>
    <name type="common">Bark spider</name>
    <name type="synonym">Caerostris bankana</name>
    <dbReference type="NCBI Taxonomy" id="172846"/>
    <lineage>
        <taxon>Eukaryota</taxon>
        <taxon>Metazoa</taxon>
        <taxon>Ecdysozoa</taxon>
        <taxon>Arthropoda</taxon>
        <taxon>Chelicerata</taxon>
        <taxon>Arachnida</taxon>
        <taxon>Araneae</taxon>
        <taxon>Araneomorphae</taxon>
        <taxon>Entelegynae</taxon>
        <taxon>Araneoidea</taxon>
        <taxon>Araneidae</taxon>
        <taxon>Caerostris</taxon>
    </lineage>
</organism>
<evidence type="ECO:0000256" key="1">
    <source>
        <dbReference type="SAM" id="MobiDB-lite"/>
    </source>
</evidence>
<evidence type="ECO:0000313" key="2">
    <source>
        <dbReference type="EMBL" id="GIY25617.1"/>
    </source>
</evidence>